<evidence type="ECO:0008006" key="4">
    <source>
        <dbReference type="Google" id="ProtNLM"/>
    </source>
</evidence>
<evidence type="ECO:0000256" key="1">
    <source>
        <dbReference type="SAM" id="Phobius"/>
    </source>
</evidence>
<evidence type="ECO:0000313" key="3">
    <source>
        <dbReference type="Proteomes" id="UP000053562"/>
    </source>
</evidence>
<organism evidence="2 3">
    <name type="scientific">Plasmodium vivax India VII</name>
    <dbReference type="NCBI Taxonomy" id="1077284"/>
    <lineage>
        <taxon>Eukaryota</taxon>
        <taxon>Sar</taxon>
        <taxon>Alveolata</taxon>
        <taxon>Apicomplexa</taxon>
        <taxon>Aconoidasida</taxon>
        <taxon>Haemosporida</taxon>
        <taxon>Plasmodiidae</taxon>
        <taxon>Plasmodium</taxon>
        <taxon>Plasmodium (Plasmodium)</taxon>
    </lineage>
</organism>
<keyword evidence="1" id="KW-0812">Transmembrane</keyword>
<accession>A0A0J9V6E3</accession>
<reference evidence="2 3" key="1">
    <citation type="submission" date="2011-08" db="EMBL/GenBank/DDBJ databases">
        <title>The Genome Sequence of Plasmodium vivax India VII.</title>
        <authorList>
            <consortium name="The Broad Institute Genome Sequencing Platform"/>
            <consortium name="The Broad Institute Genome Sequencing Center for Infectious Disease"/>
            <person name="Neafsey D."/>
            <person name="Carlton J."/>
            <person name="Barnwell J."/>
            <person name="Collins W."/>
            <person name="Escalante A."/>
            <person name="Mullikin J."/>
            <person name="Saul A."/>
            <person name="Guigo R."/>
            <person name="Camara F."/>
            <person name="Young S.K."/>
            <person name="Zeng Q."/>
            <person name="Gargeya S."/>
            <person name="Fitzgerald M."/>
            <person name="Haas B."/>
            <person name="Abouelleil A."/>
            <person name="Alvarado L."/>
            <person name="Arachchi H.M."/>
            <person name="Berlin A."/>
            <person name="Brown A."/>
            <person name="Chapman S.B."/>
            <person name="Chen Z."/>
            <person name="Dunbar C."/>
            <person name="Freedman E."/>
            <person name="Gearin G."/>
            <person name="Gellesch M."/>
            <person name="Goldberg J."/>
            <person name="Griggs A."/>
            <person name="Gujja S."/>
            <person name="Heiman D."/>
            <person name="Howarth C."/>
            <person name="Larson L."/>
            <person name="Lui A."/>
            <person name="MacDonald P.J.P."/>
            <person name="Montmayeur A."/>
            <person name="Murphy C."/>
            <person name="Neiman D."/>
            <person name="Pearson M."/>
            <person name="Priest M."/>
            <person name="Roberts A."/>
            <person name="Saif S."/>
            <person name="Shea T."/>
            <person name="Shenoy N."/>
            <person name="Sisk P."/>
            <person name="Stolte C."/>
            <person name="Sykes S."/>
            <person name="Wortman J."/>
            <person name="Nusbaum C."/>
            <person name="Birren B."/>
        </authorList>
    </citation>
    <scope>NUCLEOTIDE SEQUENCE [LARGE SCALE GENOMIC DNA]</scope>
    <source>
        <strain evidence="2 3">India VII</strain>
    </source>
</reference>
<dbReference type="Pfam" id="PF12420">
    <property type="entry name" value="DUF3671"/>
    <property type="match status" value="1"/>
</dbReference>
<feature type="transmembrane region" description="Helical" evidence="1">
    <location>
        <begin position="124"/>
        <end position="145"/>
    </location>
</feature>
<evidence type="ECO:0000313" key="2">
    <source>
        <dbReference type="EMBL" id="KMZ81578.1"/>
    </source>
</evidence>
<dbReference type="Proteomes" id="UP000053562">
    <property type="component" value="Unassembled WGS sequence"/>
</dbReference>
<keyword evidence="1" id="KW-0472">Membrane</keyword>
<gene>
    <name evidence="2" type="ORF">PVIIG_04668</name>
</gene>
<protein>
    <recommendedName>
        <fullName evidence="4">Variable surface protein Vir35</fullName>
    </recommendedName>
</protein>
<keyword evidence="1" id="KW-1133">Transmembrane helix</keyword>
<sequence length="252" mass="29557">MLEKKSKHDRIIDIDFNRSLAQYEFKKQLDHSNLSKNLPSYSKFRDIKNEKNISKYSHVKKGKASDLDAYKKEYKKRYDKKKGIAKLDCYCEKKIFDKIEHAHDLAKKFVDDKKSYKKVIYRKYGYLLITFAVLPVLGLVIPVFFGEHNPLTQVLCLSNCRSKHGTSETTPDSVEAALEIHKRAGLFMASIDENTWNIITTVNSVISYLLIFLFLFVVIYILIKVIKYEKLKSCKSKMSVKEYYRFCKNLFI</sequence>
<proteinExistence type="predicted"/>
<name>A0A0J9V6E3_PLAVI</name>
<dbReference type="EMBL" id="KQ234239">
    <property type="protein sequence ID" value="KMZ81578.1"/>
    <property type="molecule type" value="Genomic_DNA"/>
</dbReference>
<feature type="transmembrane region" description="Helical" evidence="1">
    <location>
        <begin position="205"/>
        <end position="223"/>
    </location>
</feature>
<dbReference type="InterPro" id="IPR022139">
    <property type="entry name" value="Fam-L/Fam-M-like_plasmodium"/>
</dbReference>
<dbReference type="AlphaFoldDB" id="A0A0J9V6E3"/>